<dbReference type="NCBIfam" id="TIGR03943">
    <property type="entry name" value="TIGR03943 family putative permease subunit"/>
    <property type="match status" value="1"/>
</dbReference>
<feature type="compositionally biased region" description="Acidic residues" evidence="1">
    <location>
        <begin position="245"/>
        <end position="256"/>
    </location>
</feature>
<proteinExistence type="predicted"/>
<dbReference type="EMBL" id="JAGFBF010000001">
    <property type="protein sequence ID" value="MBO2988624.1"/>
    <property type="molecule type" value="Genomic_DNA"/>
</dbReference>
<dbReference type="InterPro" id="IPR048447">
    <property type="entry name" value="DUF1980_C"/>
</dbReference>
<evidence type="ECO:0000259" key="4">
    <source>
        <dbReference type="Pfam" id="PF21537"/>
    </source>
</evidence>
<dbReference type="PANTHER" id="PTHR40047:SF1">
    <property type="entry name" value="UPF0703 PROTEIN YCGQ"/>
    <property type="match status" value="1"/>
</dbReference>
<dbReference type="Pfam" id="PF09323">
    <property type="entry name" value="DUF1980"/>
    <property type="match status" value="1"/>
</dbReference>
<evidence type="ECO:0000313" key="5">
    <source>
        <dbReference type="EMBL" id="MBO2988624.1"/>
    </source>
</evidence>
<feature type="domain" description="DUF1980" evidence="3">
    <location>
        <begin position="15"/>
        <end position="122"/>
    </location>
</feature>
<evidence type="ECO:0000256" key="1">
    <source>
        <dbReference type="SAM" id="MobiDB-lite"/>
    </source>
</evidence>
<evidence type="ECO:0000256" key="2">
    <source>
        <dbReference type="SAM" id="Phobius"/>
    </source>
</evidence>
<protein>
    <submittedName>
        <fullName evidence="5">TIGR03943 family protein</fullName>
    </submittedName>
</protein>
<comment type="caution">
    <text evidence="5">The sequence shown here is derived from an EMBL/GenBank/DDBJ whole genome shotgun (WGS) entry which is preliminary data.</text>
</comment>
<accession>A0A939QGT7</accession>
<dbReference type="AlphaFoldDB" id="A0A939QGT7"/>
<keyword evidence="2" id="KW-0472">Membrane</keyword>
<dbReference type="PANTHER" id="PTHR40047">
    <property type="entry name" value="UPF0703 PROTEIN YCGQ"/>
    <property type="match status" value="1"/>
</dbReference>
<keyword evidence="2" id="KW-0812">Transmembrane</keyword>
<dbReference type="RefSeq" id="WP_208236116.1">
    <property type="nucleotide sequence ID" value="NZ_BAAAQU010000001.1"/>
</dbReference>
<name>A0A939QGT7_9MICO</name>
<reference evidence="5" key="1">
    <citation type="submission" date="2021-03" db="EMBL/GenBank/DDBJ databases">
        <title>Leucobacter chromiisoli sp. nov., isolated from chromium-containing soil of chemical plant.</title>
        <authorList>
            <person name="Xu Z."/>
        </authorList>
    </citation>
    <scope>NUCLEOTIDE SEQUENCE</scope>
    <source>
        <strain evidence="5">K 70/01</strain>
    </source>
</reference>
<dbReference type="Proteomes" id="UP000668403">
    <property type="component" value="Unassembled WGS sequence"/>
</dbReference>
<dbReference type="InterPro" id="IPR052955">
    <property type="entry name" value="UPF0703_membrane_permease"/>
</dbReference>
<dbReference type="Pfam" id="PF21537">
    <property type="entry name" value="DUF1980_C"/>
    <property type="match status" value="1"/>
</dbReference>
<sequence>MTHWRGLVLSAIGIAATLSLALSGRLDWYIHPRYTVFTVTMSLLGAVVGVLAVVVLASGDRRRRRAQTQAQTVGADAAAGSDRPRALALVSAGVLVVGLATALLIIPPATLSAATAGQREMNASISPGGEAPIALDDVDDVTELDVKQWSLLLRQQGGDEALGRTADLVGFVMPAEGAPDDVFYVARFSVTCCTIDAQPVGVPVYAPGWEDDFGTDDWVRVTGVFAANPDPDGAHPTVLMPAESETVEMPEDPYVH</sequence>
<dbReference type="InterPro" id="IPR048493">
    <property type="entry name" value="DUF1980_N"/>
</dbReference>
<dbReference type="InterPro" id="IPR015402">
    <property type="entry name" value="DUF1980"/>
</dbReference>
<keyword evidence="2" id="KW-1133">Transmembrane helix</keyword>
<organism evidence="5 6">
    <name type="scientific">Leucobacter tardus</name>
    <dbReference type="NCBI Taxonomy" id="501483"/>
    <lineage>
        <taxon>Bacteria</taxon>
        <taxon>Bacillati</taxon>
        <taxon>Actinomycetota</taxon>
        <taxon>Actinomycetes</taxon>
        <taxon>Micrococcales</taxon>
        <taxon>Microbacteriaceae</taxon>
        <taxon>Leucobacter</taxon>
    </lineage>
</organism>
<feature type="transmembrane region" description="Helical" evidence="2">
    <location>
        <begin position="33"/>
        <end position="57"/>
    </location>
</feature>
<feature type="transmembrane region" description="Helical" evidence="2">
    <location>
        <begin position="86"/>
        <end position="106"/>
    </location>
</feature>
<keyword evidence="6" id="KW-1185">Reference proteome</keyword>
<gene>
    <name evidence="5" type="ORF">J4H85_01230</name>
</gene>
<evidence type="ECO:0000259" key="3">
    <source>
        <dbReference type="Pfam" id="PF09323"/>
    </source>
</evidence>
<feature type="domain" description="DUF1980" evidence="4">
    <location>
        <begin position="159"/>
        <end position="255"/>
    </location>
</feature>
<feature type="region of interest" description="Disordered" evidence="1">
    <location>
        <begin position="230"/>
        <end position="256"/>
    </location>
</feature>
<evidence type="ECO:0000313" key="6">
    <source>
        <dbReference type="Proteomes" id="UP000668403"/>
    </source>
</evidence>